<name>A0AAV9HQP8_9PEZI</name>
<feature type="domain" description="SprT-like" evidence="2">
    <location>
        <begin position="218"/>
        <end position="343"/>
    </location>
</feature>
<dbReference type="AlphaFoldDB" id="A0AAV9HQP8"/>
<reference evidence="3" key="2">
    <citation type="submission" date="2023-06" db="EMBL/GenBank/DDBJ databases">
        <authorList>
            <consortium name="Lawrence Berkeley National Laboratory"/>
            <person name="Mondo S.J."/>
            <person name="Hensen N."/>
            <person name="Bonometti L."/>
            <person name="Westerberg I."/>
            <person name="Brannstrom I.O."/>
            <person name="Guillou S."/>
            <person name="Cros-Aarteil S."/>
            <person name="Calhoun S."/>
            <person name="Haridas S."/>
            <person name="Kuo A."/>
            <person name="Pangilinan J."/>
            <person name="Riley R."/>
            <person name="Labutti K."/>
            <person name="Andreopoulos B."/>
            <person name="Lipzen A."/>
            <person name="Chen C."/>
            <person name="Yanf M."/>
            <person name="Daum C."/>
            <person name="Ng V."/>
            <person name="Clum A."/>
            <person name="Steindorff A."/>
            <person name="Ohm R."/>
            <person name="Martin F."/>
            <person name="Silar P."/>
            <person name="Natvig D."/>
            <person name="Lalanne C."/>
            <person name="Gautier V."/>
            <person name="Ament-Velasquez S.L."/>
            <person name="Kruys A."/>
            <person name="Hutchinson M.I."/>
            <person name="Powell A.J."/>
            <person name="Barry K."/>
            <person name="Miller A.N."/>
            <person name="Grigoriev I.V."/>
            <person name="Debuchy R."/>
            <person name="Gladieux P."/>
            <person name="Thoren M.H."/>
            <person name="Johannesson H."/>
        </authorList>
    </citation>
    <scope>NUCLEOTIDE SEQUENCE</scope>
    <source>
        <strain evidence="3">PSN324</strain>
    </source>
</reference>
<feature type="region of interest" description="Disordered" evidence="1">
    <location>
        <begin position="389"/>
        <end position="409"/>
    </location>
</feature>
<evidence type="ECO:0000313" key="3">
    <source>
        <dbReference type="EMBL" id="KAK4463150.1"/>
    </source>
</evidence>
<reference evidence="3" key="1">
    <citation type="journal article" date="2023" name="Mol. Phylogenet. Evol.">
        <title>Genome-scale phylogeny and comparative genomics of the fungal order Sordariales.</title>
        <authorList>
            <person name="Hensen N."/>
            <person name="Bonometti L."/>
            <person name="Westerberg I."/>
            <person name="Brannstrom I.O."/>
            <person name="Guillou S."/>
            <person name="Cros-Aarteil S."/>
            <person name="Calhoun S."/>
            <person name="Haridas S."/>
            <person name="Kuo A."/>
            <person name="Mondo S."/>
            <person name="Pangilinan J."/>
            <person name="Riley R."/>
            <person name="LaButti K."/>
            <person name="Andreopoulos B."/>
            <person name="Lipzen A."/>
            <person name="Chen C."/>
            <person name="Yan M."/>
            <person name="Daum C."/>
            <person name="Ng V."/>
            <person name="Clum A."/>
            <person name="Steindorff A."/>
            <person name="Ohm R.A."/>
            <person name="Martin F."/>
            <person name="Silar P."/>
            <person name="Natvig D.O."/>
            <person name="Lalanne C."/>
            <person name="Gautier V."/>
            <person name="Ament-Velasquez S.L."/>
            <person name="Kruys A."/>
            <person name="Hutchinson M.I."/>
            <person name="Powell A.J."/>
            <person name="Barry K."/>
            <person name="Miller A.N."/>
            <person name="Grigoriev I.V."/>
            <person name="Debuchy R."/>
            <person name="Gladieux P."/>
            <person name="Hiltunen Thoren M."/>
            <person name="Johannesson H."/>
        </authorList>
    </citation>
    <scope>NUCLEOTIDE SEQUENCE</scope>
    <source>
        <strain evidence="3">PSN324</strain>
    </source>
</reference>
<dbReference type="Proteomes" id="UP001321749">
    <property type="component" value="Unassembled WGS sequence"/>
</dbReference>
<accession>A0AAV9HQP8</accession>
<organism evidence="3 4">
    <name type="scientific">Cladorrhinum samala</name>
    <dbReference type="NCBI Taxonomy" id="585594"/>
    <lineage>
        <taxon>Eukaryota</taxon>
        <taxon>Fungi</taxon>
        <taxon>Dikarya</taxon>
        <taxon>Ascomycota</taxon>
        <taxon>Pezizomycotina</taxon>
        <taxon>Sordariomycetes</taxon>
        <taxon>Sordariomycetidae</taxon>
        <taxon>Sordariales</taxon>
        <taxon>Podosporaceae</taxon>
        <taxon>Cladorrhinum</taxon>
    </lineage>
</organism>
<feature type="region of interest" description="Disordered" evidence="1">
    <location>
        <begin position="77"/>
        <end position="133"/>
    </location>
</feature>
<dbReference type="EMBL" id="MU864963">
    <property type="protein sequence ID" value="KAK4463150.1"/>
    <property type="molecule type" value="Genomic_DNA"/>
</dbReference>
<evidence type="ECO:0000256" key="1">
    <source>
        <dbReference type="SAM" id="MobiDB-lite"/>
    </source>
</evidence>
<keyword evidence="4" id="KW-1185">Reference proteome</keyword>
<dbReference type="GO" id="GO:0006950">
    <property type="term" value="P:response to stress"/>
    <property type="evidence" value="ECO:0007669"/>
    <property type="project" value="UniProtKB-ARBA"/>
</dbReference>
<proteinExistence type="predicted"/>
<comment type="caution">
    <text evidence="3">The sequence shown here is derived from an EMBL/GenBank/DDBJ whole genome shotgun (WGS) entry which is preliminary data.</text>
</comment>
<dbReference type="InterPro" id="IPR006640">
    <property type="entry name" value="SprT-like_domain"/>
</dbReference>
<evidence type="ECO:0000259" key="2">
    <source>
        <dbReference type="Pfam" id="PF10263"/>
    </source>
</evidence>
<sequence>MALPVPGGDNYPTNPPGSLYYPAKRRTVYAHDDGDEFSIHNLRYKRPKYSQYNDTVAYKAADESPFGSFPATSSQVHLHFHHHHHVDPRQPYQPQPQPHHSSCLPLPPPLPAPTHTHHHQQPQPQPQPYHHHVRPHVAPTQVPMERTASGLSISADPTSRCGSTELLDDLTAAQRVRDHLANFRRRNPDSKHERILRSIITPRPNVTPSPLDNDSLASIFSAANEIFFNGRLSQRVMWDWSEEPSPSAAPPFSSSQNDPKVIGTTALRKAKHDHNKGKGFETLIVLSSAILRDRKWSRRLLISTFLHELIHSYMFICCGFGAREEGGHTKGFREIARLIDDWAGGEEGARLYLGRVEADLELFREEGYEEEFYGGGAYPCLGRDRERERDKDRDWERDKERERERDRDRGYEAYGRSSVGQVGFEVVKYQKNQRDRNPAASNGNPWWKEQRVVRPGPVYVFSGALGGGVGGGNEVVEMAEAGFIRL</sequence>
<dbReference type="Pfam" id="PF10263">
    <property type="entry name" value="SprT-like"/>
    <property type="match status" value="1"/>
</dbReference>
<protein>
    <recommendedName>
        <fullName evidence="2">SprT-like domain-containing protein</fullName>
    </recommendedName>
</protein>
<gene>
    <name evidence="3" type="ORF">QBC42DRAFT_325201</name>
</gene>
<evidence type="ECO:0000313" key="4">
    <source>
        <dbReference type="Proteomes" id="UP001321749"/>
    </source>
</evidence>